<protein>
    <recommendedName>
        <fullName evidence="3">DUF6535 domain-containing protein</fullName>
    </recommendedName>
</protein>
<evidence type="ECO:0000313" key="5">
    <source>
        <dbReference type="Proteomes" id="UP000703269"/>
    </source>
</evidence>
<dbReference type="OrthoDB" id="3269725at2759"/>
<proteinExistence type="predicted"/>
<reference evidence="4 5" key="1">
    <citation type="submission" date="2021-08" db="EMBL/GenBank/DDBJ databases">
        <title>Draft Genome Sequence of Phanerochaete sordida strain YK-624.</title>
        <authorList>
            <person name="Mori T."/>
            <person name="Dohra H."/>
            <person name="Suzuki T."/>
            <person name="Kawagishi H."/>
            <person name="Hirai H."/>
        </authorList>
    </citation>
    <scope>NUCLEOTIDE SEQUENCE [LARGE SCALE GENOMIC DNA]</scope>
    <source>
        <strain evidence="4 5">YK-624</strain>
    </source>
</reference>
<feature type="compositionally biased region" description="Polar residues" evidence="1">
    <location>
        <begin position="935"/>
        <end position="947"/>
    </location>
</feature>
<feature type="transmembrane region" description="Helical" evidence="2">
    <location>
        <begin position="271"/>
        <end position="296"/>
    </location>
</feature>
<dbReference type="AlphaFoldDB" id="A0A9P3GHZ6"/>
<organism evidence="4 5">
    <name type="scientific">Phanerochaete sordida</name>
    <dbReference type="NCBI Taxonomy" id="48140"/>
    <lineage>
        <taxon>Eukaryota</taxon>
        <taxon>Fungi</taxon>
        <taxon>Dikarya</taxon>
        <taxon>Basidiomycota</taxon>
        <taxon>Agaricomycotina</taxon>
        <taxon>Agaricomycetes</taxon>
        <taxon>Polyporales</taxon>
        <taxon>Phanerochaetaceae</taxon>
        <taxon>Phanerochaete</taxon>
    </lineage>
</organism>
<dbReference type="InterPro" id="IPR045338">
    <property type="entry name" value="DUF6535"/>
</dbReference>
<keyword evidence="2" id="KW-0472">Membrane</keyword>
<evidence type="ECO:0000259" key="3">
    <source>
        <dbReference type="Pfam" id="PF20153"/>
    </source>
</evidence>
<feature type="transmembrane region" description="Helical" evidence="2">
    <location>
        <begin position="181"/>
        <end position="209"/>
    </location>
</feature>
<keyword evidence="2" id="KW-0812">Transmembrane</keyword>
<feature type="transmembrane region" description="Helical" evidence="2">
    <location>
        <begin position="316"/>
        <end position="336"/>
    </location>
</feature>
<comment type="caution">
    <text evidence="4">The sequence shown here is derived from an EMBL/GenBank/DDBJ whole genome shotgun (WGS) entry which is preliminary data.</text>
</comment>
<gene>
    <name evidence="4" type="ORF">PsYK624_115860</name>
</gene>
<keyword evidence="5" id="KW-1185">Reference proteome</keyword>
<dbReference type="Pfam" id="PF20153">
    <property type="entry name" value="DUF6535"/>
    <property type="match status" value="1"/>
</dbReference>
<feature type="region of interest" description="Disordered" evidence="1">
    <location>
        <begin position="881"/>
        <end position="947"/>
    </location>
</feature>
<accession>A0A9P3GHZ6</accession>
<name>A0A9P3GHZ6_9APHY</name>
<keyword evidence="2" id="KW-1133">Transmembrane helix</keyword>
<evidence type="ECO:0000256" key="2">
    <source>
        <dbReference type="SAM" id="Phobius"/>
    </source>
</evidence>
<feature type="domain" description="DUF6535" evidence="3">
    <location>
        <begin position="31"/>
        <end position="207"/>
    </location>
</feature>
<evidence type="ECO:0000313" key="4">
    <source>
        <dbReference type="EMBL" id="GJE95402.1"/>
    </source>
</evidence>
<feature type="transmembrane region" description="Helical" evidence="2">
    <location>
        <begin position="221"/>
        <end position="240"/>
    </location>
</feature>
<dbReference type="Proteomes" id="UP000703269">
    <property type="component" value="Unassembled WGS sequence"/>
</dbReference>
<evidence type="ECO:0000256" key="1">
    <source>
        <dbReference type="SAM" id="MobiDB-lite"/>
    </source>
</evidence>
<dbReference type="EMBL" id="BPQB01000048">
    <property type="protein sequence ID" value="GJE95402.1"/>
    <property type="molecule type" value="Genomic_DNA"/>
</dbReference>
<feature type="transmembrane region" description="Helical" evidence="2">
    <location>
        <begin position="128"/>
        <end position="147"/>
    </location>
</feature>
<sequence>MEAMSEERAYPSNVVGTSQTITSQQNATNIWQTMVKSVREVDVQKVADTKEDLDTLLVFAGLFSAVVTTFVVDSYASLQPDNTDEIVFLMRQSFAQNYTFTDGVLRPVTPFPQDLVFEVPLWALRVNGLWFGSLIVSLSTASFGMLVKQWLIEYLAMEWMSPEDQLRTRCYRHPGLKDWKVFEIAAMLPLLLHLSLGLFFLGLCFYTAAANEVVGRSTFPLVAGWAFFALLTLFAPLASSRCPYKVTLLKTTLRLGRGYLFSRMREPLRTIIRGIVFAAHDAWTCALSILNALANIVRRPYVTYMDWVGELMEDYWYISVLNWPLLFALFPVVWIVTELPSVVVGWAVRTVEWLCSLQIPVDVNCEEYHLMRQNNDLHELLLSVDEVMINDGAILETMADFLRQTRANPMSITSFVTGCIAHRTQDLHIPDDSHGVYWLTPLDMLSESAWNILIALVGESLLSHGSMTTDFLSIKCPDRARWVANAAAVVLSRSARPFPEHILPLFVNPSMVASMLHYARHNAIYPPRRRALDLIWIAFTARMRRDGTNSFPRLWDCLPRIDEPATSAAAHAAIVILLENVWRDDPTDKDDVSRTVEAILMLAFILNTSLFHLNPDYVPPQLSLELSYYQGEEILNVAGAVRLLPAKYADISASLSAAVRISPSVLSGALNFYACLLSHSMFPSEPVLWKLIRSMESDEGGLASLALQPAMCDLWVFLLSCARTVGEEGGNGYHLQTRDFIKLCLVLALPNVPRIFGRNDPASDWAVLVPVLTRAAEEGALIAQEPSAPTREGALPGASPALSMLQSDASRLTPATDTIVGIARRALERLPPNIRDVPTELRHVLQRLAGDWTGPPLAQSDAASERGTRRGIRINQFLRSRRQNSCPVADPEHGVTQGERLSPIPDSRSVHSTQFDTIPPPSARATPAGQLYDSPAQSQSALATHGC</sequence>